<dbReference type="Proteomes" id="UP000327013">
    <property type="component" value="Unassembled WGS sequence"/>
</dbReference>
<dbReference type="OrthoDB" id="10551356at2759"/>
<feature type="region of interest" description="Disordered" evidence="1">
    <location>
        <begin position="106"/>
        <end position="130"/>
    </location>
</feature>
<gene>
    <name evidence="2" type="ORF">FH972_025714</name>
</gene>
<accession>A0A5N6L4E6</accession>
<name>A0A5N6L4E6_9ROSI</name>
<organism evidence="2 3">
    <name type="scientific">Carpinus fangiana</name>
    <dbReference type="NCBI Taxonomy" id="176857"/>
    <lineage>
        <taxon>Eukaryota</taxon>
        <taxon>Viridiplantae</taxon>
        <taxon>Streptophyta</taxon>
        <taxon>Embryophyta</taxon>
        <taxon>Tracheophyta</taxon>
        <taxon>Spermatophyta</taxon>
        <taxon>Magnoliopsida</taxon>
        <taxon>eudicotyledons</taxon>
        <taxon>Gunneridae</taxon>
        <taxon>Pentapetalae</taxon>
        <taxon>rosids</taxon>
        <taxon>fabids</taxon>
        <taxon>Fagales</taxon>
        <taxon>Betulaceae</taxon>
        <taxon>Carpinus</taxon>
    </lineage>
</organism>
<dbReference type="EMBL" id="VIBQ01000066">
    <property type="protein sequence ID" value="KAB8576186.1"/>
    <property type="molecule type" value="Genomic_DNA"/>
</dbReference>
<comment type="caution">
    <text evidence="2">The sequence shown here is derived from an EMBL/GenBank/DDBJ whole genome shotgun (WGS) entry which is preliminary data.</text>
</comment>
<sequence length="200" mass="22047">MRRVLSFESINVTCVGCRPIAARQPYAKTAHFPPAGLTKSTSAVLKHHSTPLHTDFSRHRPSRCRYARSTYAPLPSPPEFLSFSYVRSTAAHAAVDDASQQQVFPYQGQAGQGPEAEPPHSPVDSSSDWQHHPLQRQAEALAQDPHRIVVVGRAHAYTTVDAGDSLQNGSWKRTGNNNTNGDMDLRMAFAGRTGFRMTIR</sequence>
<reference evidence="2 3" key="1">
    <citation type="submission" date="2019-06" db="EMBL/GenBank/DDBJ databases">
        <title>A chromosomal-level reference genome of Carpinus fangiana (Coryloideae, Betulaceae).</title>
        <authorList>
            <person name="Yang X."/>
            <person name="Wang Z."/>
            <person name="Zhang L."/>
            <person name="Hao G."/>
            <person name="Liu J."/>
            <person name="Yang Y."/>
        </authorList>
    </citation>
    <scope>NUCLEOTIDE SEQUENCE [LARGE SCALE GENOMIC DNA]</scope>
    <source>
        <strain evidence="2">Cfa_2016G</strain>
        <tissue evidence="2">Leaf</tissue>
    </source>
</reference>
<evidence type="ECO:0000313" key="2">
    <source>
        <dbReference type="EMBL" id="KAB8576186.1"/>
    </source>
</evidence>
<keyword evidence="3" id="KW-1185">Reference proteome</keyword>
<evidence type="ECO:0000313" key="3">
    <source>
        <dbReference type="Proteomes" id="UP000327013"/>
    </source>
</evidence>
<protein>
    <submittedName>
        <fullName evidence="2">Uncharacterized protein</fullName>
    </submittedName>
</protein>
<proteinExistence type="predicted"/>
<dbReference type="AlphaFoldDB" id="A0A5N6L4E6"/>
<evidence type="ECO:0000256" key="1">
    <source>
        <dbReference type="SAM" id="MobiDB-lite"/>
    </source>
</evidence>